<dbReference type="PANTHER" id="PTHR35525">
    <property type="entry name" value="BLL6575 PROTEIN"/>
    <property type="match status" value="1"/>
</dbReference>
<feature type="compositionally biased region" description="Pro residues" evidence="1">
    <location>
        <begin position="1"/>
        <end position="16"/>
    </location>
</feature>
<feature type="region of interest" description="Disordered" evidence="1">
    <location>
        <begin position="1"/>
        <end position="38"/>
    </location>
</feature>
<evidence type="ECO:0000256" key="1">
    <source>
        <dbReference type="SAM" id="MobiDB-lite"/>
    </source>
</evidence>
<feature type="compositionally biased region" description="Basic residues" evidence="1">
    <location>
        <begin position="21"/>
        <end position="38"/>
    </location>
</feature>
<keyword evidence="4" id="KW-1185">Reference proteome</keyword>
<dbReference type="eggNOG" id="COG5516">
    <property type="taxonomic scope" value="Bacteria"/>
</dbReference>
<dbReference type="PANTHER" id="PTHR35525:SF3">
    <property type="entry name" value="BLL6575 PROTEIN"/>
    <property type="match status" value="1"/>
</dbReference>
<dbReference type="InterPro" id="IPR010852">
    <property type="entry name" value="ABATE"/>
</dbReference>
<dbReference type="HOGENOM" id="CLU_087298_1_1_11"/>
<sequence>MAGRPSPPPVPRPAPATPRTRSAHRRRGRGWRRGRRVRRRASRRRGIWWSHRSAWCHGSVHFNPYGGTAAQLAAALVNVAPDSTADDLVAMLREQRYKPVGTLDAFQARQLTAWARRLEPVFAGTVDRVAHLNALLAETAARPYISTHDDRPPHLHFAPETETTLVRVRAFTAAGLAHVVCEEPDRLGRCGREGCGTVYVDTSRNGRRRYCTTRCANRMQVARHRERRAS</sequence>
<proteinExistence type="predicted"/>
<dbReference type="InterPro" id="IPR021005">
    <property type="entry name" value="Znf_CGNR"/>
</dbReference>
<accession>K0K3Y6</accession>
<dbReference type="Pfam" id="PF11706">
    <property type="entry name" value="zf-CGNR"/>
    <property type="match status" value="1"/>
</dbReference>
<dbReference type="Gene3D" id="1.10.3300.10">
    <property type="entry name" value="Jann2411-like domain"/>
    <property type="match status" value="1"/>
</dbReference>
<feature type="domain" description="Zinc finger CGNR" evidence="2">
    <location>
        <begin position="186"/>
        <end position="228"/>
    </location>
</feature>
<dbReference type="AlphaFoldDB" id="K0K3Y6"/>
<reference evidence="3 4" key="1">
    <citation type="journal article" date="2012" name="BMC Genomics">
        <title>Complete genome sequence of Saccharothrix espanaensis DSM 44229T and comparison to the other completely sequenced Pseudonocardiaceae.</title>
        <authorList>
            <person name="Strobel T."/>
            <person name="Al-Dilaimi A."/>
            <person name="Blom J."/>
            <person name="Gessner A."/>
            <person name="Kalinowski J."/>
            <person name="Luzhetska M."/>
            <person name="Puhler A."/>
            <person name="Szczepanowski R."/>
            <person name="Bechthold A."/>
            <person name="Ruckert C."/>
        </authorList>
    </citation>
    <scope>NUCLEOTIDE SEQUENCE [LARGE SCALE GENOMIC DNA]</scope>
    <source>
        <strain evidence="4">ATCC 51144 / DSM 44229 / JCM 9112 / NBRC 15066 / NRRL 15764</strain>
    </source>
</reference>
<dbReference type="InterPro" id="IPR023286">
    <property type="entry name" value="ABATE_dom_sf"/>
</dbReference>
<evidence type="ECO:0000313" key="4">
    <source>
        <dbReference type="Proteomes" id="UP000006281"/>
    </source>
</evidence>
<evidence type="ECO:0000259" key="2">
    <source>
        <dbReference type="Pfam" id="PF11706"/>
    </source>
</evidence>
<gene>
    <name evidence="3" type="ordered locus">BN6_42760</name>
</gene>
<protein>
    <recommendedName>
        <fullName evidence="2">Zinc finger CGNR domain-containing protein</fullName>
    </recommendedName>
</protein>
<dbReference type="KEGG" id="sesp:BN6_42760"/>
<organism evidence="3 4">
    <name type="scientific">Saccharothrix espanaensis (strain ATCC 51144 / DSM 44229 / JCM 9112 / NBRC 15066 / NRRL 15764)</name>
    <dbReference type="NCBI Taxonomy" id="1179773"/>
    <lineage>
        <taxon>Bacteria</taxon>
        <taxon>Bacillati</taxon>
        <taxon>Actinomycetota</taxon>
        <taxon>Actinomycetes</taxon>
        <taxon>Pseudonocardiales</taxon>
        <taxon>Pseudonocardiaceae</taxon>
        <taxon>Saccharothrix</taxon>
    </lineage>
</organism>
<dbReference type="Proteomes" id="UP000006281">
    <property type="component" value="Chromosome"/>
</dbReference>
<dbReference type="EMBL" id="HE804045">
    <property type="protein sequence ID" value="CCH31559.1"/>
    <property type="molecule type" value="Genomic_DNA"/>
</dbReference>
<dbReference type="STRING" id="1179773.BN6_42760"/>
<evidence type="ECO:0000313" key="3">
    <source>
        <dbReference type="EMBL" id="CCH31559.1"/>
    </source>
</evidence>
<dbReference type="SUPFAM" id="SSF160904">
    <property type="entry name" value="Jann2411-like"/>
    <property type="match status" value="1"/>
</dbReference>
<dbReference type="PATRIC" id="fig|1179773.3.peg.4279"/>
<name>K0K3Y6_SACES</name>